<dbReference type="Proteomes" id="UP001596150">
    <property type="component" value="Unassembled WGS sequence"/>
</dbReference>
<proteinExistence type="predicted"/>
<dbReference type="EMBL" id="JBHSML010000033">
    <property type="protein sequence ID" value="MFC5519221.1"/>
    <property type="molecule type" value="Genomic_DNA"/>
</dbReference>
<comment type="caution">
    <text evidence="3">The sequence shown here is derived from an EMBL/GenBank/DDBJ whole genome shotgun (WGS) entry which is preliminary data.</text>
</comment>
<accession>A0ABW0Q3R2</accession>
<reference evidence="4" key="1">
    <citation type="journal article" date="2019" name="Int. J. Syst. Evol. Microbiol.">
        <title>The Global Catalogue of Microorganisms (GCM) 10K type strain sequencing project: providing services to taxonomists for standard genome sequencing and annotation.</title>
        <authorList>
            <consortium name="The Broad Institute Genomics Platform"/>
            <consortium name="The Broad Institute Genome Sequencing Center for Infectious Disease"/>
            <person name="Wu L."/>
            <person name="Ma J."/>
        </authorList>
    </citation>
    <scope>NUCLEOTIDE SEQUENCE [LARGE SCALE GENOMIC DNA]</scope>
    <source>
        <strain evidence="4">KACC 12633</strain>
    </source>
</reference>
<dbReference type="SUPFAM" id="SSF69118">
    <property type="entry name" value="AhpD-like"/>
    <property type="match status" value="1"/>
</dbReference>
<feature type="chain" id="PRO_5045417684" evidence="1">
    <location>
        <begin position="21"/>
        <end position="250"/>
    </location>
</feature>
<organism evidence="3 4">
    <name type="scientific">Kaistia terrae</name>
    <dbReference type="NCBI Taxonomy" id="537017"/>
    <lineage>
        <taxon>Bacteria</taxon>
        <taxon>Pseudomonadati</taxon>
        <taxon>Pseudomonadota</taxon>
        <taxon>Alphaproteobacteria</taxon>
        <taxon>Hyphomicrobiales</taxon>
        <taxon>Kaistiaceae</taxon>
        <taxon>Kaistia</taxon>
    </lineage>
</organism>
<evidence type="ECO:0000313" key="4">
    <source>
        <dbReference type="Proteomes" id="UP001596150"/>
    </source>
</evidence>
<dbReference type="InterPro" id="IPR003779">
    <property type="entry name" value="CMD-like"/>
</dbReference>
<protein>
    <submittedName>
        <fullName evidence="3">Carboxymuconolactone decarboxylase family protein</fullName>
    </submittedName>
</protein>
<dbReference type="Gene3D" id="1.20.1290.10">
    <property type="entry name" value="AhpD-like"/>
    <property type="match status" value="1"/>
</dbReference>
<dbReference type="InterPro" id="IPR052512">
    <property type="entry name" value="4CMD/NDH-1_regulator"/>
</dbReference>
<evidence type="ECO:0000313" key="3">
    <source>
        <dbReference type="EMBL" id="MFC5519221.1"/>
    </source>
</evidence>
<gene>
    <name evidence="3" type="ORF">ACFPP9_25885</name>
</gene>
<feature type="domain" description="Carboxymuconolactone decarboxylase-like" evidence="2">
    <location>
        <begin position="161"/>
        <end position="239"/>
    </location>
</feature>
<evidence type="ECO:0000259" key="2">
    <source>
        <dbReference type="Pfam" id="PF02627"/>
    </source>
</evidence>
<feature type="signal peptide" evidence="1">
    <location>
        <begin position="1"/>
        <end position="20"/>
    </location>
</feature>
<evidence type="ECO:0000256" key="1">
    <source>
        <dbReference type="SAM" id="SignalP"/>
    </source>
</evidence>
<sequence length="250" mass="26669">MKFLAPLAAAATIVTGAANAQHASFESAVPALSHYGSTVVQGDLWKRPGLSARDRSIVTVATLIAREQTALMPEELARALDNGVKPSELSGIVTHLAFYAGWGNAAAAADALAPIYETRGIPAESLPGAEVEQLPLNQEAEDAREAGVQANHAETSIGVVDYTRDVLFRDLWLRSDLAARDRSLVTVTALVAVGQAEQVPFHLGRAMDNGLTRDEASEALTQLAFYAGWPRVFSAMPVFRSVFDARPTSE</sequence>
<keyword evidence="4" id="KW-1185">Reference proteome</keyword>
<dbReference type="Pfam" id="PF02627">
    <property type="entry name" value="CMD"/>
    <property type="match status" value="2"/>
</dbReference>
<dbReference type="PANTHER" id="PTHR33570:SF9">
    <property type="entry name" value="BLL4600 PROTEIN"/>
    <property type="match status" value="1"/>
</dbReference>
<dbReference type="PANTHER" id="PTHR33570">
    <property type="entry name" value="4-CARBOXYMUCONOLACTONE DECARBOXYLASE FAMILY PROTEIN"/>
    <property type="match status" value="1"/>
</dbReference>
<name>A0ABW0Q3R2_9HYPH</name>
<dbReference type="RefSeq" id="WP_266345990.1">
    <property type="nucleotide sequence ID" value="NZ_JAPKNH010000012.1"/>
</dbReference>
<keyword evidence="1" id="KW-0732">Signal</keyword>
<dbReference type="InterPro" id="IPR029032">
    <property type="entry name" value="AhpD-like"/>
</dbReference>
<feature type="domain" description="Carboxymuconolactone decarboxylase-like" evidence="2">
    <location>
        <begin position="39"/>
        <end position="112"/>
    </location>
</feature>